<dbReference type="SUPFAM" id="SSF55298">
    <property type="entry name" value="YjgF-like"/>
    <property type="match status" value="1"/>
</dbReference>
<name>A0A411YI06_9ACTN</name>
<dbReference type="PANTHER" id="PTHR11803:SF58">
    <property type="entry name" value="PROTEIN HMF1-RELATED"/>
    <property type="match status" value="1"/>
</dbReference>
<dbReference type="Proteomes" id="UP000291469">
    <property type="component" value="Chromosome"/>
</dbReference>
<dbReference type="RefSeq" id="WP_131155897.1">
    <property type="nucleotide sequence ID" value="NZ_CP036402.1"/>
</dbReference>
<reference evidence="2 3" key="1">
    <citation type="submission" date="2019-01" db="EMBL/GenBank/DDBJ databases">
        <title>Egibacter rhizosphaerae EGI 80759T.</title>
        <authorList>
            <person name="Chen D.-D."/>
            <person name="Tian Y."/>
            <person name="Jiao J.-Y."/>
            <person name="Zhang X.-T."/>
            <person name="Zhang Y.-G."/>
            <person name="Zhang Y."/>
            <person name="Xiao M."/>
            <person name="Shu W.-S."/>
            <person name="Li W.-J."/>
        </authorList>
    </citation>
    <scope>NUCLEOTIDE SEQUENCE [LARGE SCALE GENOMIC DNA]</scope>
    <source>
        <strain evidence="2 3">EGI 80759</strain>
    </source>
</reference>
<organism evidence="2 3">
    <name type="scientific">Egibacter rhizosphaerae</name>
    <dbReference type="NCBI Taxonomy" id="1670831"/>
    <lineage>
        <taxon>Bacteria</taxon>
        <taxon>Bacillati</taxon>
        <taxon>Actinomycetota</taxon>
        <taxon>Nitriliruptoria</taxon>
        <taxon>Egibacterales</taxon>
        <taxon>Egibacteraceae</taxon>
        <taxon>Egibacter</taxon>
    </lineage>
</organism>
<dbReference type="InterPro" id="IPR035959">
    <property type="entry name" value="RutC-like_sf"/>
</dbReference>
<dbReference type="InterPro" id="IPR006175">
    <property type="entry name" value="YjgF/YER057c/UK114"/>
</dbReference>
<evidence type="ECO:0000313" key="2">
    <source>
        <dbReference type="EMBL" id="QBI20904.1"/>
    </source>
</evidence>
<dbReference type="Pfam" id="PF01042">
    <property type="entry name" value="Ribonuc_L-PSP"/>
    <property type="match status" value="1"/>
</dbReference>
<dbReference type="GO" id="GO:0005829">
    <property type="term" value="C:cytosol"/>
    <property type="evidence" value="ECO:0007669"/>
    <property type="project" value="TreeGrafter"/>
</dbReference>
<comment type="similarity">
    <text evidence="1">Belongs to the RutC family.</text>
</comment>
<proteinExistence type="inferred from homology"/>
<accession>A0A411YI06</accession>
<sequence length="144" mass="15700">MGPHLEAVHHDGYDPAINSLFLPAIKVHGGSLVFLSGFTAAPTYHDHPHRPEDFDTIPLDADAQAELTFRHLDEALRAAGCGPSNVVCLTRFLVDVDGDQDDINRRQGEYLGDHLPTSTTVEVSRLATDPRLRLEVQAIAVAPD</sequence>
<dbReference type="KEGG" id="erz:ER308_15860"/>
<dbReference type="PANTHER" id="PTHR11803">
    <property type="entry name" value="2-IMINOBUTANOATE/2-IMINOPROPANOATE DEAMINASE RIDA"/>
    <property type="match status" value="1"/>
</dbReference>
<evidence type="ECO:0000313" key="3">
    <source>
        <dbReference type="Proteomes" id="UP000291469"/>
    </source>
</evidence>
<dbReference type="CDD" id="cd00448">
    <property type="entry name" value="YjgF_YER057c_UK114_family"/>
    <property type="match status" value="1"/>
</dbReference>
<keyword evidence="3" id="KW-1185">Reference proteome</keyword>
<dbReference type="GO" id="GO:0019239">
    <property type="term" value="F:deaminase activity"/>
    <property type="evidence" value="ECO:0007669"/>
    <property type="project" value="TreeGrafter"/>
</dbReference>
<dbReference type="OrthoDB" id="9799840at2"/>
<dbReference type="AlphaFoldDB" id="A0A411YI06"/>
<protein>
    <submittedName>
        <fullName evidence="2">RidA family protein</fullName>
    </submittedName>
</protein>
<dbReference type="Gene3D" id="3.30.1330.40">
    <property type="entry name" value="RutC-like"/>
    <property type="match status" value="1"/>
</dbReference>
<evidence type="ECO:0000256" key="1">
    <source>
        <dbReference type="ARBA" id="ARBA00010552"/>
    </source>
</evidence>
<gene>
    <name evidence="2" type="ORF">ER308_15860</name>
</gene>
<dbReference type="EMBL" id="CP036402">
    <property type="protein sequence ID" value="QBI20904.1"/>
    <property type="molecule type" value="Genomic_DNA"/>
</dbReference>